<dbReference type="InterPro" id="IPR013230">
    <property type="entry name" value="Peptidase_M15A_C"/>
</dbReference>
<dbReference type="Pfam" id="PF08291">
    <property type="entry name" value="Peptidase_M15_3"/>
    <property type="match status" value="1"/>
</dbReference>
<dbReference type="Gene3D" id="3.30.1380.10">
    <property type="match status" value="1"/>
</dbReference>
<dbReference type="SUPFAM" id="SSF55166">
    <property type="entry name" value="Hedgehog/DD-peptidase"/>
    <property type="match status" value="1"/>
</dbReference>
<dbReference type="EMBL" id="UINC01014474">
    <property type="protein sequence ID" value="SVA61703.1"/>
    <property type="molecule type" value="Genomic_DNA"/>
</dbReference>
<organism evidence="2">
    <name type="scientific">marine metagenome</name>
    <dbReference type="NCBI Taxonomy" id="408172"/>
    <lineage>
        <taxon>unclassified sequences</taxon>
        <taxon>metagenomes</taxon>
        <taxon>ecological metagenomes</taxon>
    </lineage>
</organism>
<accession>A0A381XBU5</accession>
<reference evidence="2" key="1">
    <citation type="submission" date="2018-05" db="EMBL/GenBank/DDBJ databases">
        <authorList>
            <person name="Lanie J.A."/>
            <person name="Ng W.-L."/>
            <person name="Kazmierczak K.M."/>
            <person name="Andrzejewski T.M."/>
            <person name="Davidsen T.M."/>
            <person name="Wayne K.J."/>
            <person name="Tettelin H."/>
            <person name="Glass J.I."/>
            <person name="Rusch D."/>
            <person name="Podicherti R."/>
            <person name="Tsui H.-C.T."/>
            <person name="Winkler M.E."/>
        </authorList>
    </citation>
    <scope>NUCLEOTIDE SEQUENCE</scope>
</reference>
<dbReference type="InterPro" id="IPR009045">
    <property type="entry name" value="Zn_M74/Hedgehog-like"/>
</dbReference>
<proteinExistence type="predicted"/>
<evidence type="ECO:0000259" key="1">
    <source>
        <dbReference type="Pfam" id="PF08291"/>
    </source>
</evidence>
<dbReference type="AlphaFoldDB" id="A0A381XBU5"/>
<gene>
    <name evidence="2" type="ORF">METZ01_LOCUS114557</name>
</gene>
<evidence type="ECO:0000313" key="2">
    <source>
        <dbReference type="EMBL" id="SVA61703.1"/>
    </source>
</evidence>
<feature type="domain" description="Peptidase M15A C-terminal" evidence="1">
    <location>
        <begin position="9"/>
        <end position="113"/>
    </location>
</feature>
<protein>
    <recommendedName>
        <fullName evidence="1">Peptidase M15A C-terminal domain-containing protein</fullName>
    </recommendedName>
</protein>
<sequence>MENLQLTEHFKSSEFWCKCGCGEEGPNGNHIMQDLVLKLEIVRTAIGKSMRINSGIRCLKHNRSIGSSDTSSHVKCIAADIGCRQMSDRHLLMLHLPKLFDRIGIHKDFIHVDIDTDKRKGIFVYSAGSHSGNV</sequence>
<name>A0A381XBU5_9ZZZZ</name>